<reference evidence="2" key="1">
    <citation type="submission" date="2023-03" db="EMBL/GenBank/DDBJ databases">
        <title>Massive genome expansion in bonnet fungi (Mycena s.s.) driven by repeated elements and novel gene families across ecological guilds.</title>
        <authorList>
            <consortium name="Lawrence Berkeley National Laboratory"/>
            <person name="Harder C.B."/>
            <person name="Miyauchi S."/>
            <person name="Viragh M."/>
            <person name="Kuo A."/>
            <person name="Thoen E."/>
            <person name="Andreopoulos B."/>
            <person name="Lu D."/>
            <person name="Skrede I."/>
            <person name="Drula E."/>
            <person name="Henrissat B."/>
            <person name="Morin E."/>
            <person name="Kohler A."/>
            <person name="Barry K."/>
            <person name="LaButti K."/>
            <person name="Morin E."/>
            <person name="Salamov A."/>
            <person name="Lipzen A."/>
            <person name="Mereny Z."/>
            <person name="Hegedus B."/>
            <person name="Baldrian P."/>
            <person name="Stursova M."/>
            <person name="Weitz H."/>
            <person name="Taylor A."/>
            <person name="Grigoriev I.V."/>
            <person name="Nagy L.G."/>
            <person name="Martin F."/>
            <person name="Kauserud H."/>
        </authorList>
    </citation>
    <scope>NUCLEOTIDE SEQUENCE</scope>
    <source>
        <strain evidence="2">CBHHK002</strain>
    </source>
</reference>
<sequence length="279" mass="31649">MASPRRGSRRHWYVGRVRGCESRKWVWYVHQPRQQRRIESKTSARMNHGDEVKEPSRADNKSLLIGAGELDAAKSKPALAQKSDTTRLTDYTQVQVRIGGDHVPVPGEACLRAIGSGFWFFEIYTSSVSVVEGPLKITGSSCTDPGHKHWEFFVTVPSPMLLGTGRHAQTQQVPFVFLFPSPRSIERPRVVYLLLCYSSWFWFHSYRAPAGRRLPQFRVRSEVAQRLSQTHTNVIGDGYRSYRPLRLNARFGLAGLHPAAMVSRAMQRMPSFLLSIPAL</sequence>
<gene>
    <name evidence="2" type="ORF">DFH08DRAFT_817251</name>
</gene>
<keyword evidence="3" id="KW-1185">Reference proteome</keyword>
<dbReference type="Proteomes" id="UP001218218">
    <property type="component" value="Unassembled WGS sequence"/>
</dbReference>
<organism evidence="2 3">
    <name type="scientific">Mycena albidolilacea</name>
    <dbReference type="NCBI Taxonomy" id="1033008"/>
    <lineage>
        <taxon>Eukaryota</taxon>
        <taxon>Fungi</taxon>
        <taxon>Dikarya</taxon>
        <taxon>Basidiomycota</taxon>
        <taxon>Agaricomycotina</taxon>
        <taxon>Agaricomycetes</taxon>
        <taxon>Agaricomycetidae</taxon>
        <taxon>Agaricales</taxon>
        <taxon>Marasmiineae</taxon>
        <taxon>Mycenaceae</taxon>
        <taxon>Mycena</taxon>
    </lineage>
</organism>
<dbReference type="AlphaFoldDB" id="A0AAD7EIX4"/>
<comment type="caution">
    <text evidence="2">The sequence shown here is derived from an EMBL/GenBank/DDBJ whole genome shotgun (WGS) entry which is preliminary data.</text>
</comment>
<proteinExistence type="predicted"/>
<feature type="region of interest" description="Disordered" evidence="1">
    <location>
        <begin position="37"/>
        <end position="58"/>
    </location>
</feature>
<name>A0AAD7EIX4_9AGAR</name>
<protein>
    <submittedName>
        <fullName evidence="2">Uncharacterized protein</fullName>
    </submittedName>
</protein>
<evidence type="ECO:0000313" key="2">
    <source>
        <dbReference type="EMBL" id="KAJ7325580.1"/>
    </source>
</evidence>
<evidence type="ECO:0000313" key="3">
    <source>
        <dbReference type="Proteomes" id="UP001218218"/>
    </source>
</evidence>
<accession>A0AAD7EIX4</accession>
<evidence type="ECO:0000256" key="1">
    <source>
        <dbReference type="SAM" id="MobiDB-lite"/>
    </source>
</evidence>
<dbReference type="EMBL" id="JARIHO010000044">
    <property type="protein sequence ID" value="KAJ7325580.1"/>
    <property type="molecule type" value="Genomic_DNA"/>
</dbReference>